<dbReference type="EMBL" id="MCFA01000011">
    <property type="protein sequence ID" value="ORY17586.1"/>
    <property type="molecule type" value="Genomic_DNA"/>
</dbReference>
<proteinExistence type="predicted"/>
<dbReference type="SMART" id="SM01111">
    <property type="entry name" value="CVNH"/>
    <property type="match status" value="1"/>
</dbReference>
<dbReference type="AlphaFoldDB" id="A0A1Y2A4Z7"/>
<dbReference type="OrthoDB" id="4672515at2759"/>
<dbReference type="InterPro" id="IPR011058">
    <property type="entry name" value="Cyanovirin-N"/>
</dbReference>
<feature type="domain" description="Cyanovirin-N" evidence="2">
    <location>
        <begin position="22"/>
        <end position="123"/>
    </location>
</feature>
<protein>
    <recommendedName>
        <fullName evidence="2">Cyanovirin-N domain-containing protein</fullName>
    </recommendedName>
</protein>
<evidence type="ECO:0000313" key="4">
    <source>
        <dbReference type="Proteomes" id="UP000193144"/>
    </source>
</evidence>
<dbReference type="Gene3D" id="2.30.60.10">
    <property type="entry name" value="Cyanovirin-N"/>
    <property type="match status" value="1"/>
</dbReference>
<accession>A0A1Y2A4Z7</accession>
<reference evidence="3 4" key="1">
    <citation type="submission" date="2016-07" db="EMBL/GenBank/DDBJ databases">
        <title>Pervasive Adenine N6-methylation of Active Genes in Fungi.</title>
        <authorList>
            <consortium name="DOE Joint Genome Institute"/>
            <person name="Mondo S.J."/>
            <person name="Dannebaum R.O."/>
            <person name="Kuo R.C."/>
            <person name="Labutti K."/>
            <person name="Haridas S."/>
            <person name="Kuo A."/>
            <person name="Salamov A."/>
            <person name="Ahrendt S.R."/>
            <person name="Lipzen A."/>
            <person name="Sullivan W."/>
            <person name="Andreopoulos W.B."/>
            <person name="Clum A."/>
            <person name="Lindquist E."/>
            <person name="Daum C."/>
            <person name="Ramamoorthy G.K."/>
            <person name="Gryganskyi A."/>
            <person name="Culley D."/>
            <person name="Magnuson J.K."/>
            <person name="James T.Y."/>
            <person name="O'Malley M.A."/>
            <person name="Stajich J.E."/>
            <person name="Spatafora J.W."/>
            <person name="Visel A."/>
            <person name="Grigoriev I.V."/>
        </authorList>
    </citation>
    <scope>NUCLEOTIDE SEQUENCE [LARGE SCALE GENOMIC DNA]</scope>
    <source>
        <strain evidence="3 4">CBS 115471</strain>
    </source>
</reference>
<dbReference type="Proteomes" id="UP000193144">
    <property type="component" value="Unassembled WGS sequence"/>
</dbReference>
<dbReference type="SUPFAM" id="SSF51322">
    <property type="entry name" value="Cyanovirin-N"/>
    <property type="match status" value="1"/>
</dbReference>
<comment type="caution">
    <text evidence="3">The sequence shown here is derived from an EMBL/GenBank/DDBJ whole genome shotgun (WGS) entry which is preliminary data.</text>
</comment>
<keyword evidence="1" id="KW-0732">Signal</keyword>
<gene>
    <name evidence="3" type="ORF">BCR34DRAFT_596771</name>
</gene>
<sequence>MLFVLASIAGAALVAAAPTAKGFTKECTDIELRGRWLVANCLTGADATTRIQSTVFLHDKVTNSEATLKWAVNGAYANSCRNCQIINGASLNCICDHSANRFNENTTLNLEEHISNYNGHLLSDLAGPPIVPSTSSAMKIPSDLSWALSFGNTSCYPPEEDICKGYTIGQQPCPSSPTWSSNGDPANCSSFHWPVAVPVWQSFYSLKIDAPGLGWEFQIYDNVDCKSNPILTVGPKDLAKCNPLSKAGVAWTVKPLWNADP</sequence>
<dbReference type="Pfam" id="PF08881">
    <property type="entry name" value="CVNH"/>
    <property type="match status" value="1"/>
</dbReference>
<evidence type="ECO:0000256" key="1">
    <source>
        <dbReference type="SAM" id="SignalP"/>
    </source>
</evidence>
<dbReference type="InterPro" id="IPR036673">
    <property type="entry name" value="Cyanovirin-N_sf"/>
</dbReference>
<evidence type="ECO:0000259" key="2">
    <source>
        <dbReference type="SMART" id="SM01111"/>
    </source>
</evidence>
<feature type="chain" id="PRO_5012598521" description="Cyanovirin-N domain-containing protein" evidence="1">
    <location>
        <begin position="17"/>
        <end position="261"/>
    </location>
</feature>
<evidence type="ECO:0000313" key="3">
    <source>
        <dbReference type="EMBL" id="ORY17586.1"/>
    </source>
</evidence>
<keyword evidence="4" id="KW-1185">Reference proteome</keyword>
<feature type="signal peptide" evidence="1">
    <location>
        <begin position="1"/>
        <end position="16"/>
    </location>
</feature>
<dbReference type="STRING" id="1231657.A0A1Y2A4Z7"/>
<organism evidence="3 4">
    <name type="scientific">Clohesyomyces aquaticus</name>
    <dbReference type="NCBI Taxonomy" id="1231657"/>
    <lineage>
        <taxon>Eukaryota</taxon>
        <taxon>Fungi</taxon>
        <taxon>Dikarya</taxon>
        <taxon>Ascomycota</taxon>
        <taxon>Pezizomycotina</taxon>
        <taxon>Dothideomycetes</taxon>
        <taxon>Pleosporomycetidae</taxon>
        <taxon>Pleosporales</taxon>
        <taxon>Lindgomycetaceae</taxon>
        <taxon>Clohesyomyces</taxon>
    </lineage>
</organism>
<name>A0A1Y2A4Z7_9PLEO</name>